<dbReference type="Pfam" id="PF08643">
    <property type="entry name" value="DUF1776"/>
    <property type="match status" value="1"/>
</dbReference>
<comment type="caution">
    <text evidence="2">The sequence shown here is derived from an EMBL/GenBank/DDBJ whole genome shotgun (WGS) entry which is preliminary data.</text>
</comment>
<dbReference type="Proteomes" id="UP001360560">
    <property type="component" value="Unassembled WGS sequence"/>
</dbReference>
<accession>A0AAV5QGC6</accession>
<keyword evidence="3" id="KW-1185">Reference proteome</keyword>
<sequence length="471" mass="52976">MDPVDTAILWAKYAQRRVTSTLDNITNSDVLVDTSEFINKTTDSIFDFYKDKLPGRKSPVPQIDIDHGAGIGNFLNNNKKLISFLLGGAIVGGIFYNFYFKNQNENIITIRNNKKYIKTNKTRRAKRLKNGARTNVVIIIGSPLEPLIRIVANDLEKRGFIVYITAINEREIQEINAENSEDIRAFKLDSLDEETLNTQIESFGNTINGPVVPFAQAKAHHLKLIGVLIVPDLYYPVGPVENIGLKGWSDCLNAKIMSPLVLFSNKFVNVIRKNNSIEFGDKSLNVMSTKLIFLSPNLVSSINLPFHAPETVAINSLNYIFESFAREIITDNTLNLQVISLKIGALNIFNHSSNKDTQEKIKIQLQNQILGWGDHMKAIYGSNFKHICLLSGPSPNIRGANLRELNYKIFDLLYSDINSSKKVTYKRDLKIAHVGRGSRSYDFLGKYLPHGLISWFLGCNSLQNMILSSFG</sequence>
<proteinExistence type="predicted"/>
<reference evidence="2 3" key="1">
    <citation type="journal article" date="2023" name="Elife">
        <title>Identification of key yeast species and microbe-microbe interactions impacting larval growth of Drosophila in the wild.</title>
        <authorList>
            <person name="Mure A."/>
            <person name="Sugiura Y."/>
            <person name="Maeda R."/>
            <person name="Honda K."/>
            <person name="Sakurai N."/>
            <person name="Takahashi Y."/>
            <person name="Watada M."/>
            <person name="Katoh T."/>
            <person name="Gotoh A."/>
            <person name="Gotoh Y."/>
            <person name="Taniguchi I."/>
            <person name="Nakamura K."/>
            <person name="Hayashi T."/>
            <person name="Katayama T."/>
            <person name="Uemura T."/>
            <person name="Hattori Y."/>
        </authorList>
    </citation>
    <scope>NUCLEOTIDE SEQUENCE [LARGE SCALE GENOMIC DNA]</scope>
    <source>
        <strain evidence="2 3">SC-9</strain>
    </source>
</reference>
<keyword evidence="1" id="KW-0472">Membrane</keyword>
<organism evidence="2 3">
    <name type="scientific">Saccharomycopsis crataegensis</name>
    <dbReference type="NCBI Taxonomy" id="43959"/>
    <lineage>
        <taxon>Eukaryota</taxon>
        <taxon>Fungi</taxon>
        <taxon>Dikarya</taxon>
        <taxon>Ascomycota</taxon>
        <taxon>Saccharomycotina</taxon>
        <taxon>Saccharomycetes</taxon>
        <taxon>Saccharomycopsidaceae</taxon>
        <taxon>Saccharomycopsis</taxon>
    </lineage>
</organism>
<evidence type="ECO:0008006" key="4">
    <source>
        <dbReference type="Google" id="ProtNLM"/>
    </source>
</evidence>
<dbReference type="RefSeq" id="XP_064850771.1">
    <property type="nucleotide sequence ID" value="XM_064994699.1"/>
</dbReference>
<protein>
    <recommendedName>
        <fullName evidence="4">DUF1776-domain-containing protein</fullName>
    </recommendedName>
</protein>
<dbReference type="Gene3D" id="3.40.50.720">
    <property type="entry name" value="NAD(P)-binding Rossmann-like Domain"/>
    <property type="match status" value="1"/>
</dbReference>
<dbReference type="EMBL" id="BTFZ01000002">
    <property type="protein sequence ID" value="GMM33771.1"/>
    <property type="molecule type" value="Genomic_DNA"/>
</dbReference>
<evidence type="ECO:0000313" key="2">
    <source>
        <dbReference type="EMBL" id="GMM33771.1"/>
    </source>
</evidence>
<evidence type="ECO:0000256" key="1">
    <source>
        <dbReference type="SAM" id="Phobius"/>
    </source>
</evidence>
<evidence type="ECO:0000313" key="3">
    <source>
        <dbReference type="Proteomes" id="UP001360560"/>
    </source>
</evidence>
<name>A0AAV5QGC6_9ASCO</name>
<dbReference type="InterPro" id="IPR013952">
    <property type="entry name" value="DUF1776_fun"/>
</dbReference>
<dbReference type="AlphaFoldDB" id="A0AAV5QGC6"/>
<keyword evidence="1" id="KW-0812">Transmembrane</keyword>
<gene>
    <name evidence="2" type="ORF">DASC09_010960</name>
</gene>
<dbReference type="GeneID" id="90071750"/>
<keyword evidence="1" id="KW-1133">Transmembrane helix</keyword>
<feature type="transmembrane region" description="Helical" evidence="1">
    <location>
        <begin position="81"/>
        <end position="100"/>
    </location>
</feature>